<dbReference type="Proteomes" id="UP000295252">
    <property type="component" value="Chromosome V"/>
</dbReference>
<dbReference type="OrthoDB" id="1931184at2759"/>
<evidence type="ECO:0000313" key="1">
    <source>
        <dbReference type="EMBL" id="CDP14656.1"/>
    </source>
</evidence>
<evidence type="ECO:0000313" key="2">
    <source>
        <dbReference type="Proteomes" id="UP000295252"/>
    </source>
</evidence>
<dbReference type="GO" id="GO:0007264">
    <property type="term" value="P:small GTPase-mediated signal transduction"/>
    <property type="evidence" value="ECO:0007669"/>
    <property type="project" value="InterPro"/>
</dbReference>
<name>A0A068V1Z8_COFCA</name>
<dbReference type="PANTHER" id="PTHR23317">
    <property type="entry name" value="DEDICATOR OF CYTOKINESIS DOCK"/>
    <property type="match status" value="1"/>
</dbReference>
<reference evidence="2" key="1">
    <citation type="journal article" date="2014" name="Science">
        <title>The coffee genome provides insight into the convergent evolution of caffeine biosynthesis.</title>
        <authorList>
            <person name="Denoeud F."/>
            <person name="Carretero-Paulet L."/>
            <person name="Dereeper A."/>
            <person name="Droc G."/>
            <person name="Guyot R."/>
            <person name="Pietrella M."/>
            <person name="Zheng C."/>
            <person name="Alberti A."/>
            <person name="Anthony F."/>
            <person name="Aprea G."/>
            <person name="Aury J.M."/>
            <person name="Bento P."/>
            <person name="Bernard M."/>
            <person name="Bocs S."/>
            <person name="Campa C."/>
            <person name="Cenci A."/>
            <person name="Combes M.C."/>
            <person name="Crouzillat D."/>
            <person name="Da Silva C."/>
            <person name="Daddiego L."/>
            <person name="De Bellis F."/>
            <person name="Dussert S."/>
            <person name="Garsmeur O."/>
            <person name="Gayraud T."/>
            <person name="Guignon V."/>
            <person name="Jahn K."/>
            <person name="Jamilloux V."/>
            <person name="Joet T."/>
            <person name="Labadie K."/>
            <person name="Lan T."/>
            <person name="Leclercq J."/>
            <person name="Lepelley M."/>
            <person name="Leroy T."/>
            <person name="Li L.T."/>
            <person name="Librado P."/>
            <person name="Lopez L."/>
            <person name="Munoz A."/>
            <person name="Noel B."/>
            <person name="Pallavicini A."/>
            <person name="Perrotta G."/>
            <person name="Poncet V."/>
            <person name="Pot D."/>
            <person name="Priyono X."/>
            <person name="Rigoreau M."/>
            <person name="Rouard M."/>
            <person name="Rozas J."/>
            <person name="Tranchant-Dubreuil C."/>
            <person name="VanBuren R."/>
            <person name="Zhang Q."/>
            <person name="Andrade A.C."/>
            <person name="Argout X."/>
            <person name="Bertrand B."/>
            <person name="de Kochko A."/>
            <person name="Graziosi G."/>
            <person name="Henry R.J."/>
            <person name="Jayarama X."/>
            <person name="Ming R."/>
            <person name="Nagai C."/>
            <person name="Rounsley S."/>
            <person name="Sankoff D."/>
            <person name="Giuliano G."/>
            <person name="Albert V.A."/>
            <person name="Wincker P."/>
            <person name="Lashermes P."/>
        </authorList>
    </citation>
    <scope>NUCLEOTIDE SEQUENCE [LARGE SCALE GENOMIC DNA]</scope>
    <source>
        <strain evidence="2">cv. DH200-94</strain>
    </source>
</reference>
<dbReference type="PANTHER" id="PTHR23317:SF76">
    <property type="entry name" value="LD20667P"/>
    <property type="match status" value="1"/>
</dbReference>
<dbReference type="AlphaFoldDB" id="A0A068V1Z8"/>
<proteinExistence type="predicted"/>
<dbReference type="Gramene" id="CDP14656">
    <property type="protein sequence ID" value="CDP14656"/>
    <property type="gene ID" value="GSCOC_T00042055001"/>
</dbReference>
<dbReference type="STRING" id="49390.A0A068V1Z8"/>
<accession>A0A068V1Z8</accession>
<keyword evidence="2" id="KW-1185">Reference proteome</keyword>
<protein>
    <submittedName>
        <fullName evidence="1">Uncharacterized protein</fullName>
    </submittedName>
</protein>
<gene>
    <name evidence="1" type="ORF">GSCOC_T00042055001</name>
</gene>
<dbReference type="InParanoid" id="A0A068V1Z8"/>
<organism evidence="1 2">
    <name type="scientific">Coffea canephora</name>
    <name type="common">Robusta coffee</name>
    <dbReference type="NCBI Taxonomy" id="49390"/>
    <lineage>
        <taxon>Eukaryota</taxon>
        <taxon>Viridiplantae</taxon>
        <taxon>Streptophyta</taxon>
        <taxon>Embryophyta</taxon>
        <taxon>Tracheophyta</taxon>
        <taxon>Spermatophyta</taxon>
        <taxon>Magnoliopsida</taxon>
        <taxon>eudicotyledons</taxon>
        <taxon>Gunneridae</taxon>
        <taxon>Pentapetalae</taxon>
        <taxon>asterids</taxon>
        <taxon>lamiids</taxon>
        <taxon>Gentianales</taxon>
        <taxon>Rubiaceae</taxon>
        <taxon>Ixoroideae</taxon>
        <taxon>Gardenieae complex</taxon>
        <taxon>Bertiereae - Coffeeae clade</taxon>
        <taxon>Coffeeae</taxon>
        <taxon>Coffea</taxon>
    </lineage>
</organism>
<sequence>MNVFSRNQPLAFWKALFPMFNSVFELHGATLMARENDRFLKQVAFHLLRLVVFRNDSIRKRAVTGLQILVRSSFSYFTQTARLRVMVTITLSELISEVQVSQMKSDGTLEESGEALLEYHNSLVSVPQNLSENHWSWTEVKYLADSLLLAFDASLEHALLASIMTVDRYAAAEGFYKLALAFAPAGVPDLYIMWLLHLCDAYQEMQSWAEAATKILGLQKGRGEKVEGRRRRMLVFVRCNPLKNGSI</sequence>
<dbReference type="InterPro" id="IPR026791">
    <property type="entry name" value="DOCK"/>
</dbReference>
<dbReference type="EMBL" id="HG739174">
    <property type="protein sequence ID" value="CDP14656.1"/>
    <property type="molecule type" value="Genomic_DNA"/>
</dbReference>
<dbReference type="PhylomeDB" id="A0A068V1Z8"/>
<dbReference type="GO" id="GO:0005085">
    <property type="term" value="F:guanyl-nucleotide exchange factor activity"/>
    <property type="evidence" value="ECO:0007669"/>
    <property type="project" value="InterPro"/>
</dbReference>